<sequence>MTTPALNDTQTAEAHTDALKALVTALGWQIDPVRLHADLQAIANVTRRSGHGASAGLIDELAHTVEVRLLTTKATIERTVVPFG</sequence>
<accession>A0A1I4YFM5</accession>
<proteinExistence type="predicted"/>
<dbReference type="Proteomes" id="UP000183107">
    <property type="component" value="Unassembled WGS sequence"/>
</dbReference>
<dbReference type="RefSeq" id="WP_074794597.1">
    <property type="nucleotide sequence ID" value="NZ_FOVJ01000001.1"/>
</dbReference>
<keyword evidence="2" id="KW-1185">Reference proteome</keyword>
<evidence type="ECO:0000313" key="2">
    <source>
        <dbReference type="Proteomes" id="UP000183107"/>
    </source>
</evidence>
<gene>
    <name evidence="1" type="ORF">SAMN05216386_0676</name>
</gene>
<name>A0A1I4YFM5_9PROT</name>
<evidence type="ECO:0000313" key="1">
    <source>
        <dbReference type="EMBL" id="SFN36824.1"/>
    </source>
</evidence>
<dbReference type="OrthoDB" id="8563668at2"/>
<dbReference type="AlphaFoldDB" id="A0A1I4YFM5"/>
<reference evidence="2" key="1">
    <citation type="submission" date="2016-10" db="EMBL/GenBank/DDBJ databases">
        <authorList>
            <person name="Varghese N."/>
        </authorList>
    </citation>
    <scope>NUCLEOTIDE SEQUENCE [LARGE SCALE GENOMIC DNA]</scope>
    <source>
        <strain evidence="2">Nsp8</strain>
    </source>
</reference>
<dbReference type="EMBL" id="FOVJ01000001">
    <property type="protein sequence ID" value="SFN36824.1"/>
    <property type="molecule type" value="Genomic_DNA"/>
</dbReference>
<organism evidence="1 2">
    <name type="scientific">Nitrosospira briensis</name>
    <dbReference type="NCBI Taxonomy" id="35799"/>
    <lineage>
        <taxon>Bacteria</taxon>
        <taxon>Pseudomonadati</taxon>
        <taxon>Pseudomonadota</taxon>
        <taxon>Betaproteobacteria</taxon>
        <taxon>Nitrosomonadales</taxon>
        <taxon>Nitrosomonadaceae</taxon>
        <taxon>Nitrosospira</taxon>
    </lineage>
</organism>
<protein>
    <submittedName>
        <fullName evidence="1">Uncharacterized protein</fullName>
    </submittedName>
</protein>